<keyword evidence="1" id="KW-0175">Coiled coil</keyword>
<feature type="compositionally biased region" description="Polar residues" evidence="2">
    <location>
        <begin position="369"/>
        <end position="385"/>
    </location>
</feature>
<feature type="compositionally biased region" description="Low complexity" evidence="2">
    <location>
        <begin position="337"/>
        <end position="368"/>
    </location>
</feature>
<feature type="region of interest" description="Disordered" evidence="2">
    <location>
        <begin position="449"/>
        <end position="483"/>
    </location>
</feature>
<feature type="coiled-coil region" evidence="1">
    <location>
        <begin position="206"/>
        <end position="243"/>
    </location>
</feature>
<feature type="region of interest" description="Disordered" evidence="2">
    <location>
        <begin position="246"/>
        <end position="387"/>
    </location>
</feature>
<feature type="region of interest" description="Disordered" evidence="2">
    <location>
        <begin position="663"/>
        <end position="699"/>
    </location>
</feature>
<dbReference type="EMBL" id="KN847976">
    <property type="protein sequence ID" value="KIR48626.1"/>
    <property type="molecule type" value="Genomic_DNA"/>
</dbReference>
<feature type="compositionally biased region" description="Polar residues" evidence="2">
    <location>
        <begin position="545"/>
        <end position="557"/>
    </location>
</feature>
<name>A0A0D0VMV3_CRYGA</name>
<evidence type="ECO:0000313" key="3">
    <source>
        <dbReference type="EMBL" id="KIR48626.1"/>
    </source>
</evidence>
<reference evidence="3" key="1">
    <citation type="submission" date="2015-01" db="EMBL/GenBank/DDBJ databases">
        <title>The Genome Sequence of Cryptococcus gattii CA1280.</title>
        <authorList>
            <consortium name="The Broad Institute Genomics Platform"/>
            <person name="Cuomo C."/>
            <person name="Litvintseva A."/>
            <person name="Chen Y."/>
            <person name="Heitman J."/>
            <person name="Sun S."/>
            <person name="Springer D."/>
            <person name="Dromer F."/>
            <person name="Young S."/>
            <person name="Zeng Q."/>
            <person name="Gargeya S."/>
            <person name="Abouelleil A."/>
            <person name="Alvarado L."/>
            <person name="Chapman S.B."/>
            <person name="Gainer-Dewar J."/>
            <person name="Goldberg J."/>
            <person name="Griggs A."/>
            <person name="Gujja S."/>
            <person name="Hansen M."/>
            <person name="Howarth C."/>
            <person name="Imamovic A."/>
            <person name="Larimer J."/>
            <person name="Murphy C."/>
            <person name="Naylor J."/>
            <person name="Pearson M."/>
            <person name="Priest M."/>
            <person name="Roberts A."/>
            <person name="Saif S."/>
            <person name="Shea T."/>
            <person name="Sykes S."/>
            <person name="Wortman J."/>
            <person name="Nusbaum C."/>
            <person name="Birren B."/>
        </authorList>
    </citation>
    <scope>NUCLEOTIDE SEQUENCE [LARGE SCALE GENOMIC DNA]</scope>
    <source>
        <strain evidence="3">CA1280</strain>
    </source>
</reference>
<feature type="region of interest" description="Disordered" evidence="2">
    <location>
        <begin position="88"/>
        <end position="187"/>
    </location>
</feature>
<feature type="region of interest" description="Disordered" evidence="2">
    <location>
        <begin position="571"/>
        <end position="605"/>
    </location>
</feature>
<feature type="compositionally biased region" description="Polar residues" evidence="2">
    <location>
        <begin position="466"/>
        <end position="475"/>
    </location>
</feature>
<organism evidence="3">
    <name type="scientific">Cryptococcus bacillisporus CA1280</name>
    <dbReference type="NCBI Taxonomy" id="1296109"/>
    <lineage>
        <taxon>Eukaryota</taxon>
        <taxon>Fungi</taxon>
        <taxon>Dikarya</taxon>
        <taxon>Basidiomycota</taxon>
        <taxon>Agaricomycotina</taxon>
        <taxon>Tremellomycetes</taxon>
        <taxon>Tremellales</taxon>
        <taxon>Cryptococcaceae</taxon>
        <taxon>Cryptococcus</taxon>
        <taxon>Cryptococcus gattii species complex</taxon>
    </lineage>
</organism>
<dbReference type="AlphaFoldDB" id="A0A0D0VMV3"/>
<evidence type="ECO:0000256" key="2">
    <source>
        <dbReference type="SAM" id="MobiDB-lite"/>
    </source>
</evidence>
<evidence type="ECO:0000256" key="1">
    <source>
        <dbReference type="SAM" id="Coils"/>
    </source>
</evidence>
<dbReference type="HOGENOM" id="CLU_021796_0_0_1"/>
<gene>
    <name evidence="3" type="ORF">I312_01695</name>
</gene>
<feature type="compositionally biased region" description="Basic and acidic residues" evidence="2">
    <location>
        <begin position="287"/>
        <end position="302"/>
    </location>
</feature>
<accession>A0A0D0VMV3</accession>
<sequence>MANTRPYTREELKSLRRADLQTLYKLHNLKGANGTNATLINTLVEYFTSPAYREAFPQPTGSQTSQVASKATAAPKAGRLYKQVPTKPVASMQAAGMKRNAPDLGTRTGTRIGSGAAGGTRTVSVENIKTAGQRRREQPEAEATSNVEEEVAVDERQESSPLASRPPIPTPQSSLTPQPQQQIPQPPTISLSDVQALISENDAKWHSRLENVEKRFGDEVERLRKEVREVRLKYEELERLERVRAPRPFPQLPGPSSGPRIPGAAALSQSHHRSVSLPFSNLGKRRLPSEHRSESEDAEVKRVRYNGRAEPSTSISISGPVTAEASGQPHTPSPRKAPSSFPSDFFAPPATAVLPSSSASRPVSLLSRTPSPSRQGVVPDNSQTPRLPFEWRAPEFCSRTGTPLRTPFTIERTPEFATTPEPPMMSMSPSLEGGTLGSRLTPGRTLLHLHGSTPDRSDEDVKAEESTSALTSGQAPSRAGEGISLSAVTELERIDEGEELAPSPPVQHVSPAGQLRFPVIKPHPGLGVGLTRTPSSGSPKLIRRSISQPNQSATSSVLGQHSLLAPPALISRGSRAGSERPAVTNRAFTQSPPPRPRSASAMYRTSYGRSVSAASSRHALPLPSTIIPTEAAPQVRSASADYMRIAMFGLEGASLDSVDYADDPLQTDALPDVSDDLAPEEGEAGPSTGIGTSAGVTAERRRWRKVDEVVTPGHRTLLGTERYNDTRFGDIPVGMWAQPNNDFGTPGRPF</sequence>
<dbReference type="OrthoDB" id="2574359at2759"/>
<feature type="region of interest" description="Disordered" evidence="2">
    <location>
        <begin position="415"/>
        <end position="436"/>
    </location>
</feature>
<feature type="region of interest" description="Disordered" evidence="2">
    <location>
        <begin position="516"/>
        <end position="557"/>
    </location>
</feature>
<feature type="compositionally biased region" description="Low complexity" evidence="2">
    <location>
        <begin position="171"/>
        <end position="187"/>
    </location>
</feature>
<feature type="compositionally biased region" description="Basic and acidic residues" evidence="2">
    <location>
        <begin position="453"/>
        <end position="465"/>
    </location>
</feature>
<feature type="compositionally biased region" description="Acidic residues" evidence="2">
    <location>
        <begin position="673"/>
        <end position="683"/>
    </location>
</feature>
<protein>
    <submittedName>
        <fullName evidence="3">Uncharacterized protein</fullName>
    </submittedName>
</protein>
<proteinExistence type="predicted"/>